<evidence type="ECO:0000313" key="3">
    <source>
        <dbReference type="Proteomes" id="UP001283361"/>
    </source>
</evidence>
<accession>A0AAE1B4P6</accession>
<sequence length="81" mass="9124">MLNRAFRERKYILSAIWRCLVVKIRSKSYPTKNNEDLPFACCFANMPVDCDSTDRSTSPSSPPQRTSPPPPPQRTSSSPPP</sequence>
<reference evidence="2" key="1">
    <citation type="journal article" date="2023" name="G3 (Bethesda)">
        <title>A reference genome for the long-term kleptoplast-retaining sea slug Elysia crispata morphotype clarki.</title>
        <authorList>
            <person name="Eastman K.E."/>
            <person name="Pendleton A.L."/>
            <person name="Shaikh M.A."/>
            <person name="Suttiyut T."/>
            <person name="Ogas R."/>
            <person name="Tomko P."/>
            <person name="Gavelis G."/>
            <person name="Widhalm J.R."/>
            <person name="Wisecaver J.H."/>
        </authorList>
    </citation>
    <scope>NUCLEOTIDE SEQUENCE</scope>
    <source>
        <strain evidence="2">ECLA1</strain>
    </source>
</reference>
<keyword evidence="3" id="KW-1185">Reference proteome</keyword>
<comment type="caution">
    <text evidence="2">The sequence shown here is derived from an EMBL/GenBank/DDBJ whole genome shotgun (WGS) entry which is preliminary data.</text>
</comment>
<feature type="region of interest" description="Disordered" evidence="1">
    <location>
        <begin position="51"/>
        <end position="81"/>
    </location>
</feature>
<organism evidence="2 3">
    <name type="scientific">Elysia crispata</name>
    <name type="common">lettuce slug</name>
    <dbReference type="NCBI Taxonomy" id="231223"/>
    <lineage>
        <taxon>Eukaryota</taxon>
        <taxon>Metazoa</taxon>
        <taxon>Spiralia</taxon>
        <taxon>Lophotrochozoa</taxon>
        <taxon>Mollusca</taxon>
        <taxon>Gastropoda</taxon>
        <taxon>Heterobranchia</taxon>
        <taxon>Euthyneura</taxon>
        <taxon>Panpulmonata</taxon>
        <taxon>Sacoglossa</taxon>
        <taxon>Placobranchoidea</taxon>
        <taxon>Plakobranchidae</taxon>
        <taxon>Elysia</taxon>
    </lineage>
</organism>
<dbReference type="Proteomes" id="UP001283361">
    <property type="component" value="Unassembled WGS sequence"/>
</dbReference>
<gene>
    <name evidence="2" type="ORF">RRG08_052707</name>
</gene>
<dbReference type="EMBL" id="JAWDGP010000556">
    <property type="protein sequence ID" value="KAK3799522.1"/>
    <property type="molecule type" value="Genomic_DNA"/>
</dbReference>
<name>A0AAE1B4P6_9GAST</name>
<evidence type="ECO:0000256" key="1">
    <source>
        <dbReference type="SAM" id="MobiDB-lite"/>
    </source>
</evidence>
<evidence type="ECO:0000313" key="2">
    <source>
        <dbReference type="EMBL" id="KAK3799522.1"/>
    </source>
</evidence>
<protein>
    <submittedName>
        <fullName evidence="2">Uncharacterized protein</fullName>
    </submittedName>
</protein>
<dbReference type="AlphaFoldDB" id="A0AAE1B4P6"/>
<proteinExistence type="predicted"/>
<feature type="compositionally biased region" description="Pro residues" evidence="1">
    <location>
        <begin position="60"/>
        <end position="81"/>
    </location>
</feature>